<organism evidence="9">
    <name type="scientific">Octopus vulgaris</name>
    <name type="common">Common octopus</name>
    <dbReference type="NCBI Taxonomy" id="6645"/>
    <lineage>
        <taxon>Eukaryota</taxon>
        <taxon>Metazoa</taxon>
        <taxon>Spiralia</taxon>
        <taxon>Lophotrochozoa</taxon>
        <taxon>Mollusca</taxon>
        <taxon>Cephalopoda</taxon>
        <taxon>Coleoidea</taxon>
        <taxon>Octopodiformes</taxon>
        <taxon>Octopoda</taxon>
        <taxon>Incirrata</taxon>
        <taxon>Octopodidae</taxon>
        <taxon>Octopus</taxon>
    </lineage>
</organism>
<dbReference type="Pfam" id="PF13923">
    <property type="entry name" value="zf-C3HC4_2"/>
    <property type="match status" value="1"/>
</dbReference>
<sequence length="586" mass="65898">MDKLIETEISKSPEKSHSVGIKITELNPHLTCILCGGYFIDATTIIECLHPFCRACIVRYLESSKFCPICEVMVHKTRPLQNIRADETLQDLVYKLVPGLYRNEMKRRRDFYASHKGNHTAQTPGEDRGDEAIERLIYTEDERVSLSLELLTGYSEERIRFLTRENLNGNTKNQGKEIRYLLCPAAFTVAHLKKFLRMKFELSQRYEIHIFHSDEPLKDNYTLIDIAYIYTWRRNAPLRLFYSVFENSAKKPKLSNTETVSENRSVKEKLKLSVSTTSATNTVTNTTAAVPHVTKTSTVLTPTATTVQLTTPTPTTTTVVTTTVRTNASCTETTTNSSSVMRPCSDNAVFHKPTQPPPSTKHSHNQKTLQTLKTPQLIAPKPPEIFQRPQVIAPKSLPNSVPLNPQRMSIANFQKPLPVLMQRTSQLQKFQPSNFPQNNEMSLPKVNQTNAQCVMQTNSIKVTHNYGPKNSQDNWQKMPQNIPQKCFQTNGNQKSVAVSSASKPIQGCSSHCRVTSKGMSKQENTFCQKLDNKKQLETMINGNKIVDPCTGPTARSNKRDGTGDVNKEKSIKMNGNASKTEIASVS</sequence>
<accession>A0A4Y1MDT9</accession>
<dbReference type="PROSITE" id="PS50089">
    <property type="entry name" value="ZF_RING_2"/>
    <property type="match status" value="1"/>
</dbReference>
<dbReference type="InterPro" id="IPR017907">
    <property type="entry name" value="Znf_RING_CS"/>
</dbReference>
<reference evidence="10" key="2">
    <citation type="submission" date="2023-08" db="EMBL/GenBank/DDBJ databases">
        <authorList>
            <person name="Alioto T."/>
            <person name="Alioto T."/>
            <person name="Gomez Garrido J."/>
        </authorList>
    </citation>
    <scope>NUCLEOTIDE SEQUENCE</scope>
</reference>
<dbReference type="SUPFAM" id="SSF57850">
    <property type="entry name" value="RING/U-box"/>
    <property type="match status" value="1"/>
</dbReference>
<dbReference type="PANTHER" id="PTHR10825">
    <property type="entry name" value="RING FINGER DOMAIN-CONTAINING, POLYCOMB GROUP COMPONENT"/>
    <property type="match status" value="1"/>
</dbReference>
<evidence type="ECO:0000256" key="3">
    <source>
        <dbReference type="ARBA" id="ARBA00022771"/>
    </source>
</evidence>
<feature type="domain" description="RING-type" evidence="8">
    <location>
        <begin position="32"/>
        <end position="71"/>
    </location>
</feature>
<feature type="non-terminal residue" evidence="9">
    <location>
        <position position="586"/>
    </location>
</feature>
<dbReference type="PROSITE" id="PS00518">
    <property type="entry name" value="ZF_RING_1"/>
    <property type="match status" value="1"/>
</dbReference>
<dbReference type="GO" id="GO:0008270">
    <property type="term" value="F:zinc ion binding"/>
    <property type="evidence" value="ECO:0007669"/>
    <property type="project" value="UniProtKB-KW"/>
</dbReference>
<evidence type="ECO:0000313" key="10">
    <source>
        <dbReference type="EMBL" id="CAI9726767.1"/>
    </source>
</evidence>
<dbReference type="Pfam" id="PF16207">
    <property type="entry name" value="RAWUL"/>
    <property type="match status" value="1"/>
</dbReference>
<evidence type="ECO:0000256" key="2">
    <source>
        <dbReference type="ARBA" id="ARBA00022723"/>
    </source>
</evidence>
<evidence type="ECO:0000256" key="4">
    <source>
        <dbReference type="ARBA" id="ARBA00022833"/>
    </source>
</evidence>
<dbReference type="EMBL" id="OX597821">
    <property type="protein sequence ID" value="CAI9726767.1"/>
    <property type="molecule type" value="Genomic_DNA"/>
</dbReference>
<keyword evidence="3 6" id="KW-0863">Zinc-finger</keyword>
<name>A0A4Y1MDT9_OCTVU</name>
<dbReference type="AlphaFoldDB" id="A0A4Y1MDT9"/>
<dbReference type="GO" id="GO:1990841">
    <property type="term" value="F:promoter-specific chromatin binding"/>
    <property type="evidence" value="ECO:0007669"/>
    <property type="project" value="TreeGrafter"/>
</dbReference>
<reference evidence="9" key="1">
    <citation type="submission" date="2017-11" db="EMBL/GenBank/DDBJ databases">
        <title>Nerve regeneration in the cephalopod mollusc Octopus vulgaris: a journey into morphological, cellular and molecular changes including epigenetic modifications.</title>
        <authorList>
            <person name="Imperadore P."/>
            <person name="Fiorito G."/>
        </authorList>
    </citation>
    <scope>NUCLEOTIDE SEQUENCE</scope>
    <source>
        <tissue evidence="9">Brain</tissue>
    </source>
</reference>
<dbReference type="InterPro" id="IPR032443">
    <property type="entry name" value="RAWUL"/>
</dbReference>
<dbReference type="EMBL" id="MG584463">
    <property type="protein sequence ID" value="AWT22993.1"/>
    <property type="molecule type" value="mRNA"/>
</dbReference>
<feature type="compositionally biased region" description="Basic and acidic residues" evidence="7">
    <location>
        <begin position="557"/>
        <end position="571"/>
    </location>
</feature>
<evidence type="ECO:0000256" key="6">
    <source>
        <dbReference type="PROSITE-ProRule" id="PRU00175"/>
    </source>
</evidence>
<dbReference type="GO" id="GO:0000122">
    <property type="term" value="P:negative regulation of transcription by RNA polymerase II"/>
    <property type="evidence" value="ECO:0007669"/>
    <property type="project" value="TreeGrafter"/>
</dbReference>
<dbReference type="Gene3D" id="3.30.40.10">
    <property type="entry name" value="Zinc/RING finger domain, C3HC4 (zinc finger)"/>
    <property type="match status" value="1"/>
</dbReference>
<gene>
    <name evidence="9" type="primary">bmi1a</name>
    <name evidence="10" type="ORF">OCTVUL_1B006994</name>
</gene>
<evidence type="ECO:0000259" key="8">
    <source>
        <dbReference type="PROSITE" id="PS50089"/>
    </source>
</evidence>
<keyword evidence="11" id="KW-1185">Reference proteome</keyword>
<proteinExistence type="evidence at transcript level"/>
<dbReference type="Gene3D" id="3.10.20.90">
    <property type="entry name" value="Phosphatidylinositol 3-kinase Catalytic Subunit, Chain A, domain 1"/>
    <property type="match status" value="1"/>
</dbReference>
<evidence type="ECO:0000256" key="7">
    <source>
        <dbReference type="SAM" id="MobiDB-lite"/>
    </source>
</evidence>
<protein>
    <submittedName>
        <fullName evidence="9">Bmi1 polycomb ring finger oncogene 1a</fullName>
    </submittedName>
    <submittedName>
        <fullName evidence="10">Complex BMI-1-A-like</fullName>
    </submittedName>
</protein>
<dbReference type="InterPro" id="IPR001841">
    <property type="entry name" value="Znf_RING"/>
</dbReference>
<dbReference type="FunFam" id="3.30.40.10:FF:000122">
    <property type="entry name" value="polycomb group RING finger protein 1"/>
    <property type="match status" value="1"/>
</dbReference>
<feature type="region of interest" description="Disordered" evidence="7">
    <location>
        <begin position="547"/>
        <end position="586"/>
    </location>
</feature>
<dbReference type="CDD" id="cd17082">
    <property type="entry name" value="RAWUL_PCGF2_like"/>
    <property type="match status" value="1"/>
</dbReference>
<evidence type="ECO:0000313" key="9">
    <source>
        <dbReference type="EMBL" id="AWT22993.1"/>
    </source>
</evidence>
<comment type="subcellular location">
    <subcellularLocation>
        <location evidence="1">Nucleus</location>
    </subcellularLocation>
</comment>
<keyword evidence="2" id="KW-0479">Metal-binding</keyword>
<evidence type="ECO:0000256" key="5">
    <source>
        <dbReference type="ARBA" id="ARBA00023242"/>
    </source>
</evidence>
<dbReference type="PANTHER" id="PTHR10825:SF72">
    <property type="entry name" value="UBIQUITIN-LIKE DOMAIN-CONTAINING PROTEIN"/>
    <property type="match status" value="1"/>
</dbReference>
<dbReference type="Proteomes" id="UP001162480">
    <property type="component" value="Chromosome 8"/>
</dbReference>
<keyword evidence="5" id="KW-0539">Nucleus</keyword>
<feature type="compositionally biased region" description="Polar residues" evidence="7">
    <location>
        <begin position="573"/>
        <end position="586"/>
    </location>
</feature>
<evidence type="ECO:0000313" key="11">
    <source>
        <dbReference type="Proteomes" id="UP001162480"/>
    </source>
</evidence>
<feature type="non-terminal residue" evidence="9">
    <location>
        <position position="1"/>
    </location>
</feature>
<dbReference type="InterPro" id="IPR013083">
    <property type="entry name" value="Znf_RING/FYVE/PHD"/>
</dbReference>
<evidence type="ECO:0000256" key="1">
    <source>
        <dbReference type="ARBA" id="ARBA00004123"/>
    </source>
</evidence>
<dbReference type="SMART" id="SM00184">
    <property type="entry name" value="RING"/>
    <property type="match status" value="1"/>
</dbReference>
<dbReference type="GO" id="GO:0035102">
    <property type="term" value="C:PRC1 complex"/>
    <property type="evidence" value="ECO:0007669"/>
    <property type="project" value="TreeGrafter"/>
</dbReference>
<keyword evidence="4" id="KW-0862">Zinc</keyword>